<protein>
    <submittedName>
        <fullName evidence="1">Uncharacterized protein</fullName>
    </submittedName>
</protein>
<dbReference type="RefSeq" id="WP_153348612.1">
    <property type="nucleotide sequence ID" value="NZ_WEGI01000018.1"/>
</dbReference>
<reference evidence="1 2" key="1">
    <citation type="submission" date="2019-10" db="EMBL/GenBank/DDBJ databases">
        <title>Nocardia macrotermitis sp. nov. and Nocardia aurantia sp. nov., isolated from the gut of fungus growing-termite Macrotermes natalensis.</title>
        <authorList>
            <person name="Benndorf R."/>
            <person name="Schwitalla J."/>
            <person name="Martin K."/>
            <person name="De Beer W."/>
            <person name="Kaster A.-K."/>
            <person name="Vollmers J."/>
            <person name="Poulsen M."/>
            <person name="Beemelmanns C."/>
        </authorList>
    </citation>
    <scope>NUCLEOTIDE SEQUENCE [LARGE SCALE GENOMIC DNA]</scope>
    <source>
        <strain evidence="1 2">RB56</strain>
    </source>
</reference>
<keyword evidence="2" id="KW-1185">Reference proteome</keyword>
<gene>
    <name evidence="1" type="ORF">NRB56_69110</name>
</gene>
<organism evidence="1 2">
    <name type="scientific">Nocardia aurantia</name>
    <dbReference type="NCBI Taxonomy" id="2585199"/>
    <lineage>
        <taxon>Bacteria</taxon>
        <taxon>Bacillati</taxon>
        <taxon>Actinomycetota</taxon>
        <taxon>Actinomycetes</taxon>
        <taxon>Mycobacteriales</taxon>
        <taxon>Nocardiaceae</taxon>
        <taxon>Nocardia</taxon>
    </lineage>
</organism>
<dbReference type="AlphaFoldDB" id="A0A7K0E1L3"/>
<comment type="caution">
    <text evidence="1">The sequence shown here is derived from an EMBL/GenBank/DDBJ whole genome shotgun (WGS) entry which is preliminary data.</text>
</comment>
<name>A0A7K0E1L3_9NOCA</name>
<dbReference type="OrthoDB" id="9800945at2"/>
<dbReference type="InterPro" id="IPR046038">
    <property type="entry name" value="DUF5996"/>
</dbReference>
<dbReference type="EMBL" id="WEGI01000018">
    <property type="protein sequence ID" value="MQY31302.1"/>
    <property type="molecule type" value="Genomic_DNA"/>
</dbReference>
<sequence length="303" mass="32639">MWPELPYEQWRPTCDTLHAHTQVLGKLSARLAPPEPQLQHAALRLTARGWETGALPAPDGSGALVVLLDLRSHTAAVEHSGGAAARIPLTPNRSVGEVTRAVLAAVRALGGPVDFDPTPQEVSWTVPLDADDEHATYVPEQVDDYFAAATSAARVLAAYRAPYRGRSTPVNAWWGSFDLAVSLFSGQPAAPPADDFIMRNAMDAQEVAVGWWPGDERYGRAAFYAYAHPAPEGFDALSLEPAAAHWNSEVGEYLLDWDDVRTAADPAAAALAFARSAFRHSCRVCDWPYPLAASADGNPPPVR</sequence>
<evidence type="ECO:0000313" key="2">
    <source>
        <dbReference type="Proteomes" id="UP000431401"/>
    </source>
</evidence>
<dbReference type="Pfam" id="PF19459">
    <property type="entry name" value="DUF5996"/>
    <property type="match status" value="1"/>
</dbReference>
<evidence type="ECO:0000313" key="1">
    <source>
        <dbReference type="EMBL" id="MQY31302.1"/>
    </source>
</evidence>
<accession>A0A7K0E1L3</accession>
<dbReference type="Proteomes" id="UP000431401">
    <property type="component" value="Unassembled WGS sequence"/>
</dbReference>
<proteinExistence type="predicted"/>